<dbReference type="AlphaFoldDB" id="A0AA38P3D0"/>
<evidence type="ECO:0000313" key="1">
    <source>
        <dbReference type="EMBL" id="KAJ3835567.1"/>
    </source>
</evidence>
<proteinExistence type="predicted"/>
<reference evidence="1" key="1">
    <citation type="submission" date="2022-08" db="EMBL/GenBank/DDBJ databases">
        <authorList>
            <consortium name="DOE Joint Genome Institute"/>
            <person name="Min B."/>
            <person name="Riley R."/>
            <person name="Sierra-Patev S."/>
            <person name="Naranjo-Ortiz M."/>
            <person name="Looney B."/>
            <person name="Konkel Z."/>
            <person name="Slot J.C."/>
            <person name="Sakamoto Y."/>
            <person name="Steenwyk J.L."/>
            <person name="Rokas A."/>
            <person name="Carro J."/>
            <person name="Camarero S."/>
            <person name="Ferreira P."/>
            <person name="Molpeceres G."/>
            <person name="Ruiz-Duenas F.J."/>
            <person name="Serrano A."/>
            <person name="Henrissat B."/>
            <person name="Drula E."/>
            <person name="Hughes K.W."/>
            <person name="Mata J.L."/>
            <person name="Ishikawa N.K."/>
            <person name="Vargas-Isla R."/>
            <person name="Ushijima S."/>
            <person name="Smith C.A."/>
            <person name="Ahrendt S."/>
            <person name="Andreopoulos W."/>
            <person name="He G."/>
            <person name="Labutti K."/>
            <person name="Lipzen A."/>
            <person name="Ng V."/>
            <person name="Sandor L."/>
            <person name="Barry K."/>
            <person name="Martinez A.T."/>
            <person name="Xiao Y."/>
            <person name="Gibbons J.G."/>
            <person name="Terashima K."/>
            <person name="Hibbett D.S."/>
            <person name="Grigoriev I.V."/>
        </authorList>
    </citation>
    <scope>NUCLEOTIDE SEQUENCE</scope>
    <source>
        <strain evidence="1">TFB9207</strain>
    </source>
</reference>
<protein>
    <submittedName>
        <fullName evidence="1">Uncharacterized protein</fullName>
    </submittedName>
</protein>
<keyword evidence="2" id="KW-1185">Reference proteome</keyword>
<dbReference type="EMBL" id="MU806399">
    <property type="protein sequence ID" value="KAJ3835567.1"/>
    <property type="molecule type" value="Genomic_DNA"/>
</dbReference>
<dbReference type="Proteomes" id="UP001163846">
    <property type="component" value="Unassembled WGS sequence"/>
</dbReference>
<comment type="caution">
    <text evidence="1">The sequence shown here is derived from an EMBL/GenBank/DDBJ whole genome shotgun (WGS) entry which is preliminary data.</text>
</comment>
<name>A0AA38P3D0_9AGAR</name>
<organism evidence="1 2">
    <name type="scientific">Lentinula raphanica</name>
    <dbReference type="NCBI Taxonomy" id="153919"/>
    <lineage>
        <taxon>Eukaryota</taxon>
        <taxon>Fungi</taxon>
        <taxon>Dikarya</taxon>
        <taxon>Basidiomycota</taxon>
        <taxon>Agaricomycotina</taxon>
        <taxon>Agaricomycetes</taxon>
        <taxon>Agaricomycetidae</taxon>
        <taxon>Agaricales</taxon>
        <taxon>Marasmiineae</taxon>
        <taxon>Omphalotaceae</taxon>
        <taxon>Lentinula</taxon>
    </lineage>
</organism>
<sequence length="278" mass="31224">MTGPIHSRCIEDPFKTVRFQSLFILNAATQFDRVIERLPNLVNRAELPLRVVNSRLGATPIFKTASLIACHRILGARHWRPTFVSVLNRKGATTPSSRIQLHFDAERDTVLLSAKLACKSKNIISVNFITGMSPGKCGIVIHMAKNGNENELQISHRDGLNPPRHSNKPQDLAESICYESGLWNHFSTNCCTIAQSQGRGSPPPATSATTLFFNMYMPPLQSYKLFQNGKRSFVSTRVVTQGRLAANLHKPEEFFENLFHVTNKNLGNTVLPWFLFTY</sequence>
<accession>A0AA38P3D0</accession>
<evidence type="ECO:0000313" key="2">
    <source>
        <dbReference type="Proteomes" id="UP001163846"/>
    </source>
</evidence>
<gene>
    <name evidence="1" type="ORF">F5878DRAFT_644243</name>
</gene>